<comment type="caution">
    <text evidence="3">The sequence shown here is derived from an EMBL/GenBank/DDBJ whole genome shotgun (WGS) entry which is preliminary data.</text>
</comment>
<dbReference type="EMBL" id="RCZO01000015">
    <property type="protein sequence ID" value="TPG04131.1"/>
    <property type="molecule type" value="Genomic_DNA"/>
</dbReference>
<protein>
    <submittedName>
        <fullName evidence="3">DNA repair exonuclease</fullName>
    </submittedName>
</protein>
<dbReference type="InterPro" id="IPR004843">
    <property type="entry name" value="Calcineurin-like_PHP"/>
</dbReference>
<dbReference type="Gene3D" id="3.60.21.10">
    <property type="match status" value="1"/>
</dbReference>
<dbReference type="PANTHER" id="PTHR30337:SF7">
    <property type="entry name" value="PHOSPHOESTERASE"/>
    <property type="match status" value="1"/>
</dbReference>
<sequence length="462" mass="50562">MRRLASPELTNGISLEVHRLAMPAGIGQRPAGCYLGLPSFMHYAKSMPHFVHAADIHLDRSLPALLDGRATHPFVLAPRLAFIRLIDYVIESDAAFLVLAGDVYDGAWKDVSTGLFFHQQVGRLRSRGVPVYLLHGNHDAESAMPKTLVPPDNVRLFSARSPQSFEFEPLHIHLHGQSFAQADTRENLASAYPRPVTGCVNIGVLHTALAGSPPHSPYAPCTLEQLKGHGYDYWALGHVHQYKMLATDPYIVFPGNLQGLHIKELGARGAVSVPIEDGHLGAPEFVAMDVLRFHLIDMVVPASVQTLAALIGEVRKAIESASDGADGRHLAMRVVLRLDTTVHPSLCRSKTMLRDEMEGLFAQFEDQVTLEGTEFQLRARPAASGTGEAQDAIASLDAYFAQAARDPAFMGTLRDNLQAVLSKRKPSETSTESLLEQIANDELDTAINDAAEQLRTRLRTIE</sequence>
<evidence type="ECO:0000259" key="2">
    <source>
        <dbReference type="Pfam" id="PF00149"/>
    </source>
</evidence>
<evidence type="ECO:0000256" key="1">
    <source>
        <dbReference type="ARBA" id="ARBA00022801"/>
    </source>
</evidence>
<gene>
    <name evidence="3" type="ORF">EAH88_18660</name>
</gene>
<feature type="domain" description="Calcineurin-like phosphoesterase" evidence="2">
    <location>
        <begin position="49"/>
        <end position="242"/>
    </location>
</feature>
<evidence type="ECO:0000313" key="4">
    <source>
        <dbReference type="Proteomes" id="UP000319486"/>
    </source>
</evidence>
<dbReference type="AlphaFoldDB" id="A0A502BWQ9"/>
<dbReference type="GO" id="GO:0004527">
    <property type="term" value="F:exonuclease activity"/>
    <property type="evidence" value="ECO:0007669"/>
    <property type="project" value="UniProtKB-KW"/>
</dbReference>
<dbReference type="Pfam" id="PF00149">
    <property type="entry name" value="Metallophos"/>
    <property type="match status" value="1"/>
</dbReference>
<keyword evidence="3" id="KW-0540">Nuclease</keyword>
<keyword evidence="1" id="KW-0378">Hydrolase</keyword>
<dbReference type="SUPFAM" id="SSF56300">
    <property type="entry name" value="Metallo-dependent phosphatases"/>
    <property type="match status" value="1"/>
</dbReference>
<name>A0A502BWQ9_9GAMM</name>
<organism evidence="3 4">
    <name type="scientific">Rhodanobacter glycinis</name>
    <dbReference type="NCBI Taxonomy" id="582702"/>
    <lineage>
        <taxon>Bacteria</taxon>
        <taxon>Pseudomonadati</taxon>
        <taxon>Pseudomonadota</taxon>
        <taxon>Gammaproteobacteria</taxon>
        <taxon>Lysobacterales</taxon>
        <taxon>Rhodanobacteraceae</taxon>
        <taxon>Rhodanobacter</taxon>
    </lineage>
</organism>
<keyword evidence="4" id="KW-1185">Reference proteome</keyword>
<accession>A0A502BWQ9</accession>
<proteinExistence type="predicted"/>
<dbReference type="CDD" id="cd00840">
    <property type="entry name" value="MPP_Mre11_N"/>
    <property type="match status" value="1"/>
</dbReference>
<dbReference type="InterPro" id="IPR050535">
    <property type="entry name" value="DNA_Repair-Maintenance_Comp"/>
</dbReference>
<dbReference type="Proteomes" id="UP000319486">
    <property type="component" value="Unassembled WGS sequence"/>
</dbReference>
<dbReference type="InterPro" id="IPR029052">
    <property type="entry name" value="Metallo-depent_PP-like"/>
</dbReference>
<reference evidence="3 4" key="1">
    <citation type="journal article" date="2019" name="Environ. Microbiol.">
        <title>Species interactions and distinct microbial communities in high Arctic permafrost affected cryosols are associated with the CH4 and CO2 gas fluxes.</title>
        <authorList>
            <person name="Altshuler I."/>
            <person name="Hamel J."/>
            <person name="Turney S."/>
            <person name="Magnuson E."/>
            <person name="Levesque R."/>
            <person name="Greer C."/>
            <person name="Whyte L.G."/>
        </authorList>
    </citation>
    <scope>NUCLEOTIDE SEQUENCE [LARGE SCALE GENOMIC DNA]</scope>
    <source>
        <strain evidence="3 4">S13Y</strain>
    </source>
</reference>
<keyword evidence="3" id="KW-0269">Exonuclease</keyword>
<dbReference type="InterPro" id="IPR041796">
    <property type="entry name" value="Mre11_N"/>
</dbReference>
<dbReference type="PANTHER" id="PTHR30337">
    <property type="entry name" value="COMPONENT OF ATP-DEPENDENT DSDNA EXONUCLEASE"/>
    <property type="match status" value="1"/>
</dbReference>
<evidence type="ECO:0000313" key="3">
    <source>
        <dbReference type="EMBL" id="TPG04131.1"/>
    </source>
</evidence>